<feature type="domain" description="AB hydrolase-1" evidence="2">
    <location>
        <begin position="7"/>
        <end position="241"/>
    </location>
</feature>
<gene>
    <name evidence="3" type="ORF">JL107_06890</name>
</gene>
<protein>
    <submittedName>
        <fullName evidence="3">Alpha/beta hydrolase</fullName>
    </submittedName>
</protein>
<keyword evidence="4" id="KW-1185">Reference proteome</keyword>
<accession>A0A938YEG2</accession>
<evidence type="ECO:0000259" key="2">
    <source>
        <dbReference type="Pfam" id="PF12697"/>
    </source>
</evidence>
<dbReference type="GO" id="GO:0016787">
    <property type="term" value="F:hydrolase activity"/>
    <property type="evidence" value="ECO:0007669"/>
    <property type="project" value="UniProtKB-KW"/>
</dbReference>
<dbReference type="Pfam" id="PF12697">
    <property type="entry name" value="Abhydrolase_6"/>
    <property type="match status" value="1"/>
</dbReference>
<dbReference type="Gene3D" id="3.40.50.1820">
    <property type="entry name" value="alpha/beta hydrolase"/>
    <property type="match status" value="1"/>
</dbReference>
<keyword evidence="3" id="KW-0378">Hydrolase</keyword>
<evidence type="ECO:0000313" key="4">
    <source>
        <dbReference type="Proteomes" id="UP000663801"/>
    </source>
</evidence>
<dbReference type="InterPro" id="IPR000073">
    <property type="entry name" value="AB_hydrolase_1"/>
</dbReference>
<dbReference type="InterPro" id="IPR050228">
    <property type="entry name" value="Carboxylesterase_BioH"/>
</dbReference>
<organism evidence="3 4">
    <name type="scientific">Nakamurella flavida</name>
    <dbReference type="NCBI Taxonomy" id="363630"/>
    <lineage>
        <taxon>Bacteria</taxon>
        <taxon>Bacillati</taxon>
        <taxon>Actinomycetota</taxon>
        <taxon>Actinomycetes</taxon>
        <taxon>Nakamurellales</taxon>
        <taxon>Nakamurellaceae</taxon>
        <taxon>Nakamurella</taxon>
    </lineage>
</organism>
<dbReference type="PRINTS" id="PR00111">
    <property type="entry name" value="ABHYDROLASE"/>
</dbReference>
<dbReference type="PRINTS" id="PR00412">
    <property type="entry name" value="EPOXHYDRLASE"/>
</dbReference>
<feature type="region of interest" description="Disordered" evidence="1">
    <location>
        <begin position="108"/>
        <end position="128"/>
    </location>
</feature>
<dbReference type="PANTHER" id="PTHR43194">
    <property type="entry name" value="HYDROLASE ALPHA/BETA FOLD FAMILY"/>
    <property type="match status" value="1"/>
</dbReference>
<dbReference type="RefSeq" id="WP_205256256.1">
    <property type="nucleotide sequence ID" value="NZ_BAAAPV010000003.1"/>
</dbReference>
<dbReference type="Proteomes" id="UP000663801">
    <property type="component" value="Unassembled WGS sequence"/>
</dbReference>
<proteinExistence type="predicted"/>
<evidence type="ECO:0000256" key="1">
    <source>
        <dbReference type="SAM" id="MobiDB-lite"/>
    </source>
</evidence>
<dbReference type="InterPro" id="IPR029058">
    <property type="entry name" value="AB_hydrolase_fold"/>
</dbReference>
<reference evidence="3" key="1">
    <citation type="submission" date="2021-01" db="EMBL/GenBank/DDBJ databases">
        <title>KCTC 19127 draft genome.</title>
        <authorList>
            <person name="An D."/>
        </authorList>
    </citation>
    <scope>NUCLEOTIDE SEQUENCE</scope>
    <source>
        <strain evidence="3">KCTC 19127</strain>
    </source>
</reference>
<dbReference type="PANTHER" id="PTHR43194:SF2">
    <property type="entry name" value="PEROXISOMAL MEMBRANE PROTEIN LPX1"/>
    <property type="match status" value="1"/>
</dbReference>
<name>A0A938YEG2_9ACTN</name>
<dbReference type="InterPro" id="IPR000639">
    <property type="entry name" value="Epox_hydrolase-like"/>
</dbReference>
<evidence type="ECO:0000313" key="3">
    <source>
        <dbReference type="EMBL" id="MBM9476166.1"/>
    </source>
</evidence>
<sequence>MSPAPPIVLLHAFPLDNRLFDGARSLLSGRRLITPDLRGCGDAGPVEPHDTPSIALLADDVVAGWDRQGLESVILGGVSLGGYVALDIVRRHPGRVAGLVLVDTRSGADDDAGRQRREDVAARADHGDRATGEDAIAPLLGDGVDGSCRRELAAIAHAVPAATVAWLQRAMACRPDADAVLRTVGVPVLVVVGEQDSVTPVAEAARMAALVRDGGGSATLVVVPGAGHLTPAEAPAVFVDALVQWVDEHWS</sequence>
<dbReference type="EMBL" id="JAERWL010000006">
    <property type="protein sequence ID" value="MBM9476166.1"/>
    <property type="molecule type" value="Genomic_DNA"/>
</dbReference>
<comment type="caution">
    <text evidence="3">The sequence shown here is derived from an EMBL/GenBank/DDBJ whole genome shotgun (WGS) entry which is preliminary data.</text>
</comment>
<dbReference type="AlphaFoldDB" id="A0A938YEG2"/>
<dbReference type="SUPFAM" id="SSF53474">
    <property type="entry name" value="alpha/beta-Hydrolases"/>
    <property type="match status" value="1"/>
</dbReference>